<proteinExistence type="predicted"/>
<sequence length="235" mass="26145">MLFYARLHRSPSRFTPCLGIKVRHRYIHTTRAVWQDRLDSLKVEHSNFLSSASSDTKWKDDDGNGVIDNTEAEMKELKEGEGKLLPTSSHLFKLILPIDKIRADWSTKTSTSAETNHPPRRSGSVPTVLLLHPSQPLSHLSRLILASLSRQTHPESLEINFKSSPASGTSPQYATQFQWSDSTDIGDFIRDAASAAEFLICVTRESEEGDSSSTTTTTRTKAAHRAQGKETVIPT</sequence>
<evidence type="ECO:0000313" key="3">
    <source>
        <dbReference type="Proteomes" id="UP001049176"/>
    </source>
</evidence>
<gene>
    <name evidence="2" type="ORF">E1B28_006665</name>
</gene>
<evidence type="ECO:0000256" key="1">
    <source>
        <dbReference type="SAM" id="MobiDB-lite"/>
    </source>
</evidence>
<dbReference type="GeneID" id="66075741"/>
<dbReference type="OrthoDB" id="278338at2759"/>
<keyword evidence="3" id="KW-1185">Reference proteome</keyword>
<dbReference type="EMBL" id="CM032183">
    <property type="protein sequence ID" value="KAG7095982.1"/>
    <property type="molecule type" value="Genomic_DNA"/>
</dbReference>
<reference evidence="2" key="1">
    <citation type="journal article" date="2021" name="Genome Biol. Evol.">
        <title>The assembled and annotated genome of the fairy-ring fungus Marasmius oreades.</title>
        <authorList>
            <person name="Hiltunen M."/>
            <person name="Ament-Velasquez S.L."/>
            <person name="Johannesson H."/>
        </authorList>
    </citation>
    <scope>NUCLEOTIDE SEQUENCE</scope>
    <source>
        <strain evidence="2">03SP1</strain>
    </source>
</reference>
<protein>
    <submittedName>
        <fullName evidence="2">Uncharacterized protein</fullName>
    </submittedName>
</protein>
<comment type="caution">
    <text evidence="2">The sequence shown here is derived from an EMBL/GenBank/DDBJ whole genome shotgun (WGS) entry which is preliminary data.</text>
</comment>
<dbReference type="RefSeq" id="XP_043012452.1">
    <property type="nucleotide sequence ID" value="XM_043151357.1"/>
</dbReference>
<feature type="region of interest" description="Disordered" evidence="1">
    <location>
        <begin position="205"/>
        <end position="235"/>
    </location>
</feature>
<organism evidence="2 3">
    <name type="scientific">Marasmius oreades</name>
    <name type="common">fairy-ring Marasmius</name>
    <dbReference type="NCBI Taxonomy" id="181124"/>
    <lineage>
        <taxon>Eukaryota</taxon>
        <taxon>Fungi</taxon>
        <taxon>Dikarya</taxon>
        <taxon>Basidiomycota</taxon>
        <taxon>Agaricomycotina</taxon>
        <taxon>Agaricomycetes</taxon>
        <taxon>Agaricomycetidae</taxon>
        <taxon>Agaricales</taxon>
        <taxon>Marasmiineae</taxon>
        <taxon>Marasmiaceae</taxon>
        <taxon>Marasmius</taxon>
    </lineage>
</organism>
<dbReference type="Proteomes" id="UP001049176">
    <property type="component" value="Chromosome 3"/>
</dbReference>
<name>A0A9P8AA82_9AGAR</name>
<dbReference type="KEGG" id="more:E1B28_006665"/>
<accession>A0A9P8AA82</accession>
<feature type="compositionally biased region" description="Low complexity" evidence="1">
    <location>
        <begin position="211"/>
        <end position="220"/>
    </location>
</feature>
<dbReference type="AlphaFoldDB" id="A0A9P8AA82"/>
<evidence type="ECO:0000313" key="2">
    <source>
        <dbReference type="EMBL" id="KAG7095982.1"/>
    </source>
</evidence>